<dbReference type="GO" id="GO:0009277">
    <property type="term" value="C:fungal-type cell wall"/>
    <property type="evidence" value="ECO:0007669"/>
    <property type="project" value="TreeGrafter"/>
</dbReference>
<keyword evidence="9" id="KW-1185">Reference proteome</keyword>
<evidence type="ECO:0000256" key="6">
    <source>
        <dbReference type="SAM" id="SignalP"/>
    </source>
</evidence>
<keyword evidence="2" id="KW-0134">Cell wall</keyword>
<organism evidence="8 9">
    <name type="scientific">Cercophora scortea</name>
    <dbReference type="NCBI Taxonomy" id="314031"/>
    <lineage>
        <taxon>Eukaryota</taxon>
        <taxon>Fungi</taxon>
        <taxon>Dikarya</taxon>
        <taxon>Ascomycota</taxon>
        <taxon>Pezizomycotina</taxon>
        <taxon>Sordariomycetes</taxon>
        <taxon>Sordariomycetidae</taxon>
        <taxon>Sordariales</taxon>
        <taxon>Lasiosphaeriaceae</taxon>
        <taxon>Cercophora</taxon>
    </lineage>
</organism>
<sequence>MKYHALGLLSAALGLVAAQGVTDKIAPTASVPSDWQPSIEGNFEIAIVHPPAPQKRSLAPQVRIPFLREENRGEMGPTTNQAVFLFQQKRAECSGNGILVAKLQDGVVTDAQGRTGYIASNYQFQFDKPPQAGAIYTAGFSHLPNGSLALGDSSVFYQCQSGNFYNLYDRWWAAQCSPVHIQVIPCGGKAAAATFNSQAVATAYVTTTVVVPLSDGQPQVVTTVTPVLLCQIGDGASFHFILLPPVPLLLLLLVNTTETLFPP</sequence>
<dbReference type="Pfam" id="PF22799">
    <property type="entry name" value="PIR1-like_C"/>
    <property type="match status" value="1"/>
</dbReference>
<comment type="similarity">
    <text evidence="5">Belongs to the PIR protein family.</text>
</comment>
<accession>A0AAE0MHL8</accession>
<evidence type="ECO:0000256" key="3">
    <source>
        <dbReference type="ARBA" id="ARBA00022525"/>
    </source>
</evidence>
<dbReference type="AlphaFoldDB" id="A0AAE0MHL8"/>
<evidence type="ECO:0000256" key="2">
    <source>
        <dbReference type="ARBA" id="ARBA00022512"/>
    </source>
</evidence>
<dbReference type="GO" id="GO:0031505">
    <property type="term" value="P:fungal-type cell wall organization"/>
    <property type="evidence" value="ECO:0007669"/>
    <property type="project" value="TreeGrafter"/>
</dbReference>
<reference evidence="8" key="2">
    <citation type="submission" date="2023-06" db="EMBL/GenBank/DDBJ databases">
        <authorList>
            <consortium name="Lawrence Berkeley National Laboratory"/>
            <person name="Haridas S."/>
            <person name="Hensen N."/>
            <person name="Bonometti L."/>
            <person name="Westerberg I."/>
            <person name="Brannstrom I.O."/>
            <person name="Guillou S."/>
            <person name="Cros-Aarteil S."/>
            <person name="Calhoun S."/>
            <person name="Kuo A."/>
            <person name="Mondo S."/>
            <person name="Pangilinan J."/>
            <person name="Riley R."/>
            <person name="Labutti K."/>
            <person name="Andreopoulos B."/>
            <person name="Lipzen A."/>
            <person name="Chen C."/>
            <person name="Yanf M."/>
            <person name="Daum C."/>
            <person name="Ng V."/>
            <person name="Clum A."/>
            <person name="Steindorff A."/>
            <person name="Ohm R."/>
            <person name="Martin F."/>
            <person name="Silar P."/>
            <person name="Natvig D."/>
            <person name="Lalanne C."/>
            <person name="Gautier V."/>
            <person name="Ament-Velasquez S.L."/>
            <person name="Kruys A."/>
            <person name="Hutchinson M.I."/>
            <person name="Powell A.J."/>
            <person name="Barry K."/>
            <person name="Miller A.N."/>
            <person name="Grigoriev I.V."/>
            <person name="Debuchy R."/>
            <person name="Gladieux P."/>
            <person name="Thoren M.H."/>
            <person name="Johannesson H."/>
        </authorList>
    </citation>
    <scope>NUCLEOTIDE SEQUENCE</scope>
    <source>
        <strain evidence="8">SMH4131-1</strain>
    </source>
</reference>
<dbReference type="InterPro" id="IPR054508">
    <property type="entry name" value="PIR1-like_C"/>
</dbReference>
<evidence type="ECO:0000256" key="4">
    <source>
        <dbReference type="ARBA" id="ARBA00022729"/>
    </source>
</evidence>
<dbReference type="PANTHER" id="PTHR47254">
    <property type="entry name" value="CELL WALL MANNOPROTEIN CIS3-RELATED"/>
    <property type="match status" value="1"/>
</dbReference>
<comment type="caution">
    <text evidence="8">The sequence shown here is derived from an EMBL/GenBank/DDBJ whole genome shotgun (WGS) entry which is preliminary data.</text>
</comment>
<evidence type="ECO:0000256" key="5">
    <source>
        <dbReference type="ARBA" id="ARBA00038219"/>
    </source>
</evidence>
<protein>
    <recommendedName>
        <fullName evidence="7">Cell wall mannoprotein PIR1-like C-terminal domain-containing protein</fullName>
    </recommendedName>
</protein>
<evidence type="ECO:0000259" key="7">
    <source>
        <dbReference type="Pfam" id="PF22799"/>
    </source>
</evidence>
<evidence type="ECO:0000313" key="8">
    <source>
        <dbReference type="EMBL" id="KAK3332822.1"/>
    </source>
</evidence>
<feature type="domain" description="Cell wall mannoprotein PIR1-like C-terminal" evidence="7">
    <location>
        <begin position="106"/>
        <end position="179"/>
    </location>
</feature>
<dbReference type="GO" id="GO:0005199">
    <property type="term" value="F:structural constituent of cell wall"/>
    <property type="evidence" value="ECO:0007669"/>
    <property type="project" value="TreeGrafter"/>
</dbReference>
<comment type="subcellular location">
    <subcellularLocation>
        <location evidence="1">Secreted</location>
        <location evidence="1">Cell wall</location>
    </subcellularLocation>
</comment>
<keyword evidence="4 6" id="KW-0732">Signal</keyword>
<gene>
    <name evidence="8" type="ORF">B0T19DRAFT_112081</name>
</gene>
<feature type="signal peptide" evidence="6">
    <location>
        <begin position="1"/>
        <end position="18"/>
    </location>
</feature>
<feature type="chain" id="PRO_5042158776" description="Cell wall mannoprotein PIR1-like C-terminal domain-containing protein" evidence="6">
    <location>
        <begin position="19"/>
        <end position="263"/>
    </location>
</feature>
<dbReference type="Proteomes" id="UP001286456">
    <property type="component" value="Unassembled WGS sequence"/>
</dbReference>
<name>A0AAE0MHL8_9PEZI</name>
<dbReference type="InterPro" id="IPR051153">
    <property type="entry name" value="Yeast_CWMannoprotein_PIR"/>
</dbReference>
<dbReference type="PANTHER" id="PTHR47254:SF1">
    <property type="entry name" value="CELL WALL MANNOPROTEIN CIS3-RELATED"/>
    <property type="match status" value="1"/>
</dbReference>
<evidence type="ECO:0000313" key="9">
    <source>
        <dbReference type="Proteomes" id="UP001286456"/>
    </source>
</evidence>
<keyword evidence="3" id="KW-0964">Secreted</keyword>
<proteinExistence type="inferred from homology"/>
<dbReference type="EMBL" id="JAUEPO010000002">
    <property type="protein sequence ID" value="KAK3332822.1"/>
    <property type="molecule type" value="Genomic_DNA"/>
</dbReference>
<reference evidence="8" key="1">
    <citation type="journal article" date="2023" name="Mol. Phylogenet. Evol.">
        <title>Genome-scale phylogeny and comparative genomics of the fungal order Sordariales.</title>
        <authorList>
            <person name="Hensen N."/>
            <person name="Bonometti L."/>
            <person name="Westerberg I."/>
            <person name="Brannstrom I.O."/>
            <person name="Guillou S."/>
            <person name="Cros-Aarteil S."/>
            <person name="Calhoun S."/>
            <person name="Haridas S."/>
            <person name="Kuo A."/>
            <person name="Mondo S."/>
            <person name="Pangilinan J."/>
            <person name="Riley R."/>
            <person name="LaButti K."/>
            <person name="Andreopoulos B."/>
            <person name="Lipzen A."/>
            <person name="Chen C."/>
            <person name="Yan M."/>
            <person name="Daum C."/>
            <person name="Ng V."/>
            <person name="Clum A."/>
            <person name="Steindorff A."/>
            <person name="Ohm R.A."/>
            <person name="Martin F."/>
            <person name="Silar P."/>
            <person name="Natvig D.O."/>
            <person name="Lalanne C."/>
            <person name="Gautier V."/>
            <person name="Ament-Velasquez S.L."/>
            <person name="Kruys A."/>
            <person name="Hutchinson M.I."/>
            <person name="Powell A.J."/>
            <person name="Barry K."/>
            <person name="Miller A.N."/>
            <person name="Grigoriev I.V."/>
            <person name="Debuchy R."/>
            <person name="Gladieux P."/>
            <person name="Hiltunen Thoren M."/>
            <person name="Johannesson H."/>
        </authorList>
    </citation>
    <scope>NUCLEOTIDE SEQUENCE</scope>
    <source>
        <strain evidence="8">SMH4131-1</strain>
    </source>
</reference>
<evidence type="ECO:0000256" key="1">
    <source>
        <dbReference type="ARBA" id="ARBA00004191"/>
    </source>
</evidence>